<accession>A0A3M6U9I1</accession>
<name>A0A3M6U9I1_POCDA</name>
<evidence type="ECO:0000313" key="2">
    <source>
        <dbReference type="EMBL" id="RMX50317.1"/>
    </source>
</evidence>
<proteinExistence type="predicted"/>
<feature type="compositionally biased region" description="Polar residues" evidence="1">
    <location>
        <begin position="43"/>
        <end position="62"/>
    </location>
</feature>
<evidence type="ECO:0000256" key="1">
    <source>
        <dbReference type="SAM" id="MobiDB-lite"/>
    </source>
</evidence>
<comment type="caution">
    <text evidence="2">The sequence shown here is derived from an EMBL/GenBank/DDBJ whole genome shotgun (WGS) entry which is preliminary data.</text>
</comment>
<protein>
    <submittedName>
        <fullName evidence="2">Uncharacterized protein</fullName>
    </submittedName>
</protein>
<dbReference type="AlphaFoldDB" id="A0A3M6U9I1"/>
<dbReference type="EMBL" id="RCHS01001985">
    <property type="protein sequence ID" value="RMX50317.1"/>
    <property type="molecule type" value="Genomic_DNA"/>
</dbReference>
<keyword evidence="3" id="KW-1185">Reference proteome</keyword>
<reference evidence="2 3" key="1">
    <citation type="journal article" date="2018" name="Sci. Rep.">
        <title>Comparative analysis of the Pocillopora damicornis genome highlights role of immune system in coral evolution.</title>
        <authorList>
            <person name="Cunning R."/>
            <person name="Bay R.A."/>
            <person name="Gillette P."/>
            <person name="Baker A.C."/>
            <person name="Traylor-Knowles N."/>
        </authorList>
    </citation>
    <scope>NUCLEOTIDE SEQUENCE [LARGE SCALE GENOMIC DNA]</scope>
    <source>
        <strain evidence="2">RSMAS</strain>
        <tissue evidence="2">Whole animal</tissue>
    </source>
</reference>
<gene>
    <name evidence="2" type="ORF">pdam_00006929</name>
</gene>
<feature type="non-terminal residue" evidence="2">
    <location>
        <position position="80"/>
    </location>
</feature>
<dbReference type="Proteomes" id="UP000275408">
    <property type="component" value="Unassembled WGS sequence"/>
</dbReference>
<organism evidence="2 3">
    <name type="scientific">Pocillopora damicornis</name>
    <name type="common">Cauliflower coral</name>
    <name type="synonym">Millepora damicornis</name>
    <dbReference type="NCBI Taxonomy" id="46731"/>
    <lineage>
        <taxon>Eukaryota</taxon>
        <taxon>Metazoa</taxon>
        <taxon>Cnidaria</taxon>
        <taxon>Anthozoa</taxon>
        <taxon>Hexacorallia</taxon>
        <taxon>Scleractinia</taxon>
        <taxon>Astrocoeniina</taxon>
        <taxon>Pocilloporidae</taxon>
        <taxon>Pocillopora</taxon>
    </lineage>
</organism>
<sequence length="80" mass="9006">MVTMPKWVFTTVSKAIWNFLWGPETLQPNPTTTTTTMKEPVNTKPSVNTTQEEKTSMASAVSSRGREIKKPACHTWSLNH</sequence>
<feature type="region of interest" description="Disordered" evidence="1">
    <location>
        <begin position="24"/>
        <end position="80"/>
    </location>
</feature>
<evidence type="ECO:0000313" key="3">
    <source>
        <dbReference type="Proteomes" id="UP000275408"/>
    </source>
</evidence>